<dbReference type="NCBIfam" id="NF040486">
    <property type="entry name" value="SrfA_fam"/>
    <property type="match status" value="1"/>
</dbReference>
<evidence type="ECO:0000313" key="2">
    <source>
        <dbReference type="Proteomes" id="UP001199659"/>
    </source>
</evidence>
<evidence type="ECO:0000313" key="1">
    <source>
        <dbReference type="EMBL" id="UGS40427.1"/>
    </source>
</evidence>
<dbReference type="InterPro" id="IPR047774">
    <property type="entry name" value="SrfA-like"/>
</dbReference>
<organism evidence="1 2">
    <name type="scientific">Pseudocitrobacter corydidari</name>
    <dbReference type="NCBI Taxonomy" id="2891570"/>
    <lineage>
        <taxon>Bacteria</taxon>
        <taxon>Pseudomonadati</taxon>
        <taxon>Pseudomonadota</taxon>
        <taxon>Gammaproteobacteria</taxon>
        <taxon>Enterobacterales</taxon>
        <taxon>Enterobacteriaceae</taxon>
        <taxon>Pseudocitrobacter</taxon>
    </lineage>
</organism>
<protein>
    <recommendedName>
        <fullName evidence="3">SsrAB-activated protein</fullName>
    </recommendedName>
</protein>
<dbReference type="RefSeq" id="WP_231827188.1">
    <property type="nucleotide sequence ID" value="NZ_CP087880.1"/>
</dbReference>
<name>A0ABY3S1B0_9ENTR</name>
<gene>
    <name evidence="1" type="ORF">G163CM_11250</name>
</gene>
<accession>A0ABY3S1B0</accession>
<sequence>MAKILLRSGNLDDFQAVGGGGQAVFDSANQVRETLRLRKQFVVCDSLAIPQLNDEGDRVDWYSPVEGSVVSWNGASEAQREAALRYLDALQQTVWTLSGNCQQSGKPAQQLFGALLENTLQFPGANHLFLVNDKPVICFWGFVNLNQSARDDAFACLRIAEAEPGIEHLPADDSPTEPMPAFAQADIPLLYEQESASNVAPIIHRAATARGRLRWALPFAAAIFMAAVATFYWPSAPSPVQAAQSPVVGTPTMPMLTRTLPLQLASHTEQPALAKEIVLAPIAKDALVMEPNQLRAGTTRFLNGNWRLLLDMKNAPSLRYQIENNKGTARLVHGDNVICRVALFAGLHQNGELLIKTRGTARCSDGTRFPMPEISCKANTFDVAACTARYSADKSVPVTFKKIGA</sequence>
<reference evidence="1 2" key="1">
    <citation type="journal article" date="2022" name="Int. J. Syst. Evol. Microbiol.">
        <title>Pseudocitrobacter corydidari sp. nov., isolated from the Asian emerald cockroach Corydidarum magnifica.</title>
        <authorList>
            <person name="Guzman J."/>
            <person name="Poehlein A."/>
            <person name="Glaeser S.P."/>
            <person name="Schwengers O."/>
            <person name="Blom J."/>
            <person name="Hollensteiner J."/>
            <person name="Kampfer P."/>
            <person name="Vilcinskas A."/>
        </authorList>
    </citation>
    <scope>NUCLEOTIDE SEQUENCE [LARGE SCALE GENOMIC DNA]</scope>
    <source>
        <strain evidence="1">G163CM</strain>
    </source>
</reference>
<keyword evidence="2" id="KW-1185">Reference proteome</keyword>
<dbReference type="EMBL" id="CP087880">
    <property type="protein sequence ID" value="UGS40427.1"/>
    <property type="molecule type" value="Genomic_DNA"/>
</dbReference>
<proteinExistence type="predicted"/>
<dbReference type="Proteomes" id="UP001199659">
    <property type="component" value="Chromosome"/>
</dbReference>
<evidence type="ECO:0008006" key="3">
    <source>
        <dbReference type="Google" id="ProtNLM"/>
    </source>
</evidence>